<proteinExistence type="predicted"/>
<dbReference type="EMBL" id="CP136897">
    <property type="protein sequence ID" value="WOL17912.1"/>
    <property type="molecule type" value="Genomic_DNA"/>
</dbReference>
<dbReference type="Proteomes" id="UP001327560">
    <property type="component" value="Chromosome 8"/>
</dbReference>
<evidence type="ECO:0000313" key="2">
    <source>
        <dbReference type="EMBL" id="WOL17912.1"/>
    </source>
</evidence>
<feature type="compositionally biased region" description="Basic and acidic residues" evidence="1">
    <location>
        <begin position="51"/>
        <end position="67"/>
    </location>
</feature>
<feature type="region of interest" description="Disordered" evidence="1">
    <location>
        <begin position="44"/>
        <end position="78"/>
    </location>
</feature>
<feature type="compositionally biased region" description="Polar residues" evidence="1">
    <location>
        <begin position="68"/>
        <end position="78"/>
    </location>
</feature>
<keyword evidence="3" id="KW-1185">Reference proteome</keyword>
<accession>A0AAQ3L6P7</accession>
<organism evidence="2 3">
    <name type="scientific">Canna indica</name>
    <name type="common">Indian-shot</name>
    <dbReference type="NCBI Taxonomy" id="4628"/>
    <lineage>
        <taxon>Eukaryota</taxon>
        <taxon>Viridiplantae</taxon>
        <taxon>Streptophyta</taxon>
        <taxon>Embryophyta</taxon>
        <taxon>Tracheophyta</taxon>
        <taxon>Spermatophyta</taxon>
        <taxon>Magnoliopsida</taxon>
        <taxon>Liliopsida</taxon>
        <taxon>Zingiberales</taxon>
        <taxon>Cannaceae</taxon>
        <taxon>Canna</taxon>
    </lineage>
</organism>
<evidence type="ECO:0000313" key="3">
    <source>
        <dbReference type="Proteomes" id="UP001327560"/>
    </source>
</evidence>
<protein>
    <submittedName>
        <fullName evidence="2">Uncharacterized protein</fullName>
    </submittedName>
</protein>
<evidence type="ECO:0000256" key="1">
    <source>
        <dbReference type="SAM" id="MobiDB-lite"/>
    </source>
</evidence>
<dbReference type="PANTHER" id="PTHR36071:SF1">
    <property type="entry name" value="DNA DOUBLE-STRAND BREAK REPAIR PROTEIN"/>
    <property type="match status" value="1"/>
</dbReference>
<gene>
    <name evidence="2" type="ORF">Cni_G26705</name>
</gene>
<sequence length="144" mass="15859">MSIHEEVEVVMTLSYEVPENKGQCIPTSFTASSNSFLQFEVANEMSSSSSEKPKIGHDDDIDVEKPCENSTRLSLERTSQNTRNMTVKFVQEVCSETTLVAYKLIGSMLDKLLITEGIYAYYSTRSYSNGGSSNPPGLQGPGIK</sequence>
<dbReference type="PANTHER" id="PTHR36071">
    <property type="entry name" value="DNA DOUBLE-STRAND BREAK REPAIR PROTEIN"/>
    <property type="match status" value="1"/>
</dbReference>
<name>A0AAQ3L6P7_9LILI</name>
<dbReference type="AlphaFoldDB" id="A0AAQ3L6P7"/>
<reference evidence="2 3" key="1">
    <citation type="submission" date="2023-10" db="EMBL/GenBank/DDBJ databases">
        <title>Chromosome-scale genome assembly provides insights into flower coloration mechanisms of Canna indica.</title>
        <authorList>
            <person name="Li C."/>
        </authorList>
    </citation>
    <scope>NUCLEOTIDE SEQUENCE [LARGE SCALE GENOMIC DNA]</scope>
    <source>
        <tissue evidence="2">Flower</tissue>
    </source>
</reference>